<feature type="compositionally biased region" description="Basic and acidic residues" evidence="1">
    <location>
        <begin position="226"/>
        <end position="247"/>
    </location>
</feature>
<dbReference type="RefSeq" id="WP_176531543.1">
    <property type="nucleotide sequence ID" value="NZ_CP088022.1"/>
</dbReference>
<protein>
    <submittedName>
        <fullName evidence="2">Phage portal protein</fullName>
    </submittedName>
</protein>
<comment type="caution">
    <text evidence="2">The sequence shown here is derived from an EMBL/GenBank/DDBJ whole genome shotgun (WGS) entry which is preliminary data.</text>
</comment>
<name>A0A974AAZ8_9BRAD</name>
<organism evidence="2">
    <name type="scientific">Bradyrhizobium quebecense</name>
    <dbReference type="NCBI Taxonomy" id="2748629"/>
    <lineage>
        <taxon>Bacteria</taxon>
        <taxon>Pseudomonadati</taxon>
        <taxon>Pseudomonadota</taxon>
        <taxon>Alphaproteobacteria</taxon>
        <taxon>Hyphomicrobiales</taxon>
        <taxon>Nitrobacteraceae</taxon>
        <taxon>Bradyrhizobium</taxon>
    </lineage>
</organism>
<evidence type="ECO:0000256" key="1">
    <source>
        <dbReference type="SAM" id="MobiDB-lite"/>
    </source>
</evidence>
<reference evidence="2" key="1">
    <citation type="submission" date="2020-06" db="EMBL/GenBank/DDBJ databases">
        <title>Whole Genome Sequence of Bradyrhizobium sp. Strain 66S1MB.</title>
        <authorList>
            <person name="Bromfield E."/>
            <person name="Cloutier S."/>
        </authorList>
    </citation>
    <scope>NUCLEOTIDE SEQUENCE</scope>
    <source>
        <strain evidence="2">66S1MB</strain>
    </source>
</reference>
<dbReference type="InterPro" id="IPR032427">
    <property type="entry name" value="P22_portal"/>
</dbReference>
<gene>
    <name evidence="2" type="ORF">HU230_19790</name>
</gene>
<dbReference type="EMBL" id="JABWSX010000001">
    <property type="protein sequence ID" value="NVL07947.1"/>
    <property type="molecule type" value="Genomic_DNA"/>
</dbReference>
<feature type="compositionally biased region" description="Gly residues" evidence="1">
    <location>
        <begin position="1"/>
        <end position="10"/>
    </location>
</feature>
<dbReference type="AlphaFoldDB" id="A0A974AAZ8"/>
<sequence length="732" mass="81144">MLNDAGGYGPGEKDEREAPTDADGIFSKLQKWCKTDFNSKGQTAWRTAAREDFDFEAGEQLTEDDKAILQDAKRPIVIFNRVGPVVDSVAGQEVGNRQEVQFLPRTEGDVQVNELLTSAAKWFRQQCDAEDEESDAFRDMVVCGMGWTETLLDYEDNPEGDPKIERRDPLEMVWDSGASKRNLRDMRRVFHIRRGVPLDEARALCPGDPDRPFEDADYNASWIDDVGAKDEGKPHENDNRFYNKDSTGDGEDSGDGVTMVRAQWWERVPVYLVLDPTDPTGEKILTLDKDEFEDLSAKAKLAGGSLRFTKSTRKVYRQAYLGSVLLEIGDAPCEGHFSFQCMTGKRDRNKNTFFGLVRAMKDPARWSNKWMSQTMHIMNTTAKGGVAVERGQFFDNDADGEASWAKQDTVTFLKPGALGSSPKFVQKPTSQFPQSSFELMQYAVTSLRDVSGVNVEILGMQSAAGQAASLDLQRKQSALTILQPLFDSLRRYRKSQGRLMLYLIEHYLSDGRLIKIEGEENAQYVPLVKQQATTGASQYDVIVDESPTSANQKEATWSMLQQLLPVIGKMLPPATWLALLKYSPLPTSAQKAISDSIQQSQQQPDPEQQKRDAELKLENDKAQAKIANDKAASDAKVQTMQQESAAKMQLAAQEAQHSAMLKALTAPPTVDPATGQPVPGSGGGETAALIMAFMQEMRRDMNTLATALNTPKKLIRDPQTGEIVGIAPVGTN</sequence>
<proteinExistence type="predicted"/>
<evidence type="ECO:0000313" key="2">
    <source>
        <dbReference type="EMBL" id="NVL07947.1"/>
    </source>
</evidence>
<feature type="region of interest" description="Disordered" evidence="1">
    <location>
        <begin position="226"/>
        <end position="255"/>
    </location>
</feature>
<feature type="compositionally biased region" description="Low complexity" evidence="1">
    <location>
        <begin position="591"/>
        <end position="606"/>
    </location>
</feature>
<dbReference type="Pfam" id="PF16510">
    <property type="entry name" value="P22_portal"/>
    <property type="match status" value="1"/>
</dbReference>
<accession>A0A974AAZ8</accession>
<feature type="region of interest" description="Disordered" evidence="1">
    <location>
        <begin position="1"/>
        <end position="21"/>
    </location>
</feature>
<feature type="region of interest" description="Disordered" evidence="1">
    <location>
        <begin position="591"/>
        <end position="614"/>
    </location>
</feature>